<name>A0A0N4US48_DRAME</name>
<keyword evidence="6" id="KW-1185">Reference proteome</keyword>
<evidence type="ECO:0000256" key="1">
    <source>
        <dbReference type="PROSITE-ProRule" id="PRU01005"/>
    </source>
</evidence>
<dbReference type="SMART" id="SM00254">
    <property type="entry name" value="ShKT"/>
    <property type="match status" value="1"/>
</dbReference>
<dbReference type="WBParaSite" id="DME_0001088001-mRNA-1">
    <property type="protein sequence ID" value="DME_0001088001-mRNA-1"/>
    <property type="gene ID" value="DME_0001088001"/>
</dbReference>
<protein>
    <submittedName>
        <fullName evidence="7">ShKT domain-containing protein</fullName>
    </submittedName>
</protein>
<comment type="caution">
    <text evidence="1">Lacks conserved residue(s) required for the propagation of feature annotation.</text>
</comment>
<keyword evidence="2" id="KW-0732">Signal</keyword>
<dbReference type="EMBL" id="UYYG01000557">
    <property type="protein sequence ID" value="VDN54302.1"/>
    <property type="molecule type" value="Genomic_DNA"/>
</dbReference>
<sequence>MLGSLFMLTSLCYLSNGDDVPINICFVPVRGANNAIVRPSVPVEYCQDRDAAACFAIFKPEDDNVLAQNPTTLPSSAATCRDERQHCAAIRAANSCGGVFRTTMMQQCARTCGYCV</sequence>
<evidence type="ECO:0000256" key="2">
    <source>
        <dbReference type="SAM" id="SignalP"/>
    </source>
</evidence>
<dbReference type="Proteomes" id="UP000038040">
    <property type="component" value="Unplaced"/>
</dbReference>
<reference evidence="7" key="1">
    <citation type="submission" date="2017-02" db="UniProtKB">
        <authorList>
            <consortium name="WormBaseParasite"/>
        </authorList>
    </citation>
    <scope>IDENTIFICATION</scope>
</reference>
<evidence type="ECO:0000313" key="7">
    <source>
        <dbReference type="WBParaSite" id="DME_0001088001-mRNA-1"/>
    </source>
</evidence>
<evidence type="ECO:0000313" key="4">
    <source>
        <dbReference type="EMBL" id="VDN54302.1"/>
    </source>
</evidence>
<dbReference type="PROSITE" id="PS51670">
    <property type="entry name" value="SHKT"/>
    <property type="match status" value="1"/>
</dbReference>
<feature type="signal peptide" evidence="2">
    <location>
        <begin position="1"/>
        <end position="17"/>
    </location>
</feature>
<dbReference type="Gene3D" id="1.10.10.1940">
    <property type="match status" value="1"/>
</dbReference>
<evidence type="ECO:0000313" key="5">
    <source>
        <dbReference type="Proteomes" id="UP000038040"/>
    </source>
</evidence>
<proteinExistence type="predicted"/>
<evidence type="ECO:0000259" key="3">
    <source>
        <dbReference type="PROSITE" id="PS51670"/>
    </source>
</evidence>
<gene>
    <name evidence="4" type="ORF">DME_LOCUS4275</name>
</gene>
<feature type="chain" id="PRO_5033229994" evidence="2">
    <location>
        <begin position="18"/>
        <end position="116"/>
    </location>
</feature>
<accession>A0A0N4US48</accession>
<feature type="domain" description="ShKT" evidence="3">
    <location>
        <begin position="80"/>
        <end position="115"/>
    </location>
</feature>
<reference evidence="4 6" key="2">
    <citation type="submission" date="2018-11" db="EMBL/GenBank/DDBJ databases">
        <authorList>
            <consortium name="Pathogen Informatics"/>
        </authorList>
    </citation>
    <scope>NUCLEOTIDE SEQUENCE [LARGE SCALE GENOMIC DNA]</scope>
</reference>
<evidence type="ECO:0000313" key="6">
    <source>
        <dbReference type="Proteomes" id="UP000274756"/>
    </source>
</evidence>
<dbReference type="Proteomes" id="UP000274756">
    <property type="component" value="Unassembled WGS sequence"/>
</dbReference>
<dbReference type="AlphaFoldDB" id="A0A0N4US48"/>
<organism evidence="5 7">
    <name type="scientific">Dracunculus medinensis</name>
    <name type="common">Guinea worm</name>
    <dbReference type="NCBI Taxonomy" id="318479"/>
    <lineage>
        <taxon>Eukaryota</taxon>
        <taxon>Metazoa</taxon>
        <taxon>Ecdysozoa</taxon>
        <taxon>Nematoda</taxon>
        <taxon>Chromadorea</taxon>
        <taxon>Rhabditida</taxon>
        <taxon>Spirurina</taxon>
        <taxon>Dracunculoidea</taxon>
        <taxon>Dracunculidae</taxon>
        <taxon>Dracunculus</taxon>
    </lineage>
</organism>
<dbReference type="InterPro" id="IPR003582">
    <property type="entry name" value="ShKT_dom"/>
</dbReference>
<dbReference type="Pfam" id="PF01549">
    <property type="entry name" value="ShK"/>
    <property type="match status" value="1"/>
</dbReference>